<dbReference type="EMBL" id="UZAH01027394">
    <property type="protein sequence ID" value="VDO91246.1"/>
    <property type="molecule type" value="Genomic_DNA"/>
</dbReference>
<accession>A0A3P7YS61</accession>
<reference evidence="1 2" key="1">
    <citation type="submission" date="2018-11" db="EMBL/GenBank/DDBJ databases">
        <authorList>
            <consortium name="Pathogen Informatics"/>
        </authorList>
    </citation>
    <scope>NUCLEOTIDE SEQUENCE [LARGE SCALE GENOMIC DNA]</scope>
</reference>
<evidence type="ECO:0000313" key="3">
    <source>
        <dbReference type="WBParaSite" id="HPBE_0001219501-mRNA-1"/>
    </source>
</evidence>
<protein>
    <submittedName>
        <fullName evidence="1 3">Uncharacterized protein</fullName>
    </submittedName>
</protein>
<proteinExistence type="predicted"/>
<dbReference type="AlphaFoldDB" id="A0A183FV90"/>
<organism evidence="2 3">
    <name type="scientific">Heligmosomoides polygyrus</name>
    <name type="common">Parasitic roundworm</name>
    <dbReference type="NCBI Taxonomy" id="6339"/>
    <lineage>
        <taxon>Eukaryota</taxon>
        <taxon>Metazoa</taxon>
        <taxon>Ecdysozoa</taxon>
        <taxon>Nematoda</taxon>
        <taxon>Chromadorea</taxon>
        <taxon>Rhabditida</taxon>
        <taxon>Rhabditina</taxon>
        <taxon>Rhabditomorpha</taxon>
        <taxon>Strongyloidea</taxon>
        <taxon>Heligmosomidae</taxon>
        <taxon>Heligmosomoides</taxon>
    </lineage>
</organism>
<reference evidence="3" key="2">
    <citation type="submission" date="2019-09" db="UniProtKB">
        <authorList>
            <consortium name="WormBaseParasite"/>
        </authorList>
    </citation>
    <scope>IDENTIFICATION</scope>
</reference>
<sequence>MTINWDLYTSLDGICGDTVIGNIDEDYERIPIISSTMLRELRQSHAISSVKKRTAPGSDRIRTEHLKNLSPVLINTLVQLFTRYLSACNVSSQLMTTKRVLLYKKRDVHGLNNVSLEKRV</sequence>
<evidence type="ECO:0000313" key="2">
    <source>
        <dbReference type="Proteomes" id="UP000050761"/>
    </source>
</evidence>
<name>A0A183FV90_HELPZ</name>
<accession>A0A183FV90</accession>
<evidence type="ECO:0000313" key="1">
    <source>
        <dbReference type="EMBL" id="VDO91246.1"/>
    </source>
</evidence>
<dbReference type="WBParaSite" id="HPBE_0001219501-mRNA-1">
    <property type="protein sequence ID" value="HPBE_0001219501-mRNA-1"/>
    <property type="gene ID" value="HPBE_0001219501"/>
</dbReference>
<gene>
    <name evidence="1" type="ORF">HPBE_LOCUS12196</name>
</gene>
<keyword evidence="2" id="KW-1185">Reference proteome</keyword>
<dbReference type="OrthoDB" id="5856459at2759"/>
<dbReference type="Proteomes" id="UP000050761">
    <property type="component" value="Unassembled WGS sequence"/>
</dbReference>